<feature type="domain" description="AB hydrolase-1" evidence="2">
    <location>
        <begin position="40"/>
        <end position="285"/>
    </location>
</feature>
<keyword evidence="1 3" id="KW-0378">Hydrolase</keyword>
<dbReference type="Gene3D" id="3.40.50.1820">
    <property type="entry name" value="alpha/beta hydrolase"/>
    <property type="match status" value="1"/>
</dbReference>
<keyword evidence="4" id="KW-1185">Reference proteome</keyword>
<evidence type="ECO:0000313" key="3">
    <source>
        <dbReference type="EMBL" id="RPE08691.1"/>
    </source>
</evidence>
<dbReference type="InterPro" id="IPR000073">
    <property type="entry name" value="AB_hydrolase_1"/>
</dbReference>
<comment type="caution">
    <text evidence="3">The sequence shown here is derived from an EMBL/GenBank/DDBJ whole genome shotgun (WGS) entry which is preliminary data.</text>
</comment>
<dbReference type="InterPro" id="IPR051340">
    <property type="entry name" value="Haloalkane_dehalogenase"/>
</dbReference>
<organism evidence="3 4">
    <name type="scientific">Chitinophaga lutea</name>
    <dbReference type="NCBI Taxonomy" id="2488634"/>
    <lineage>
        <taxon>Bacteria</taxon>
        <taxon>Pseudomonadati</taxon>
        <taxon>Bacteroidota</taxon>
        <taxon>Chitinophagia</taxon>
        <taxon>Chitinophagales</taxon>
        <taxon>Chitinophagaceae</taxon>
        <taxon>Chitinophaga</taxon>
    </lineage>
</organism>
<gene>
    <name evidence="3" type="ORF">EGT74_16775</name>
</gene>
<dbReference type="InterPro" id="IPR029058">
    <property type="entry name" value="AB_hydrolase_fold"/>
</dbReference>
<evidence type="ECO:0000259" key="2">
    <source>
        <dbReference type="Pfam" id="PF00561"/>
    </source>
</evidence>
<protein>
    <submittedName>
        <fullName evidence="3">Alpha/beta hydrolase</fullName>
    </submittedName>
</protein>
<dbReference type="Proteomes" id="UP000278351">
    <property type="component" value="Unassembled WGS sequence"/>
</dbReference>
<name>A0A3N4PUH9_9BACT</name>
<proteinExistence type="predicted"/>
<dbReference type="PANTHER" id="PTHR42977:SF3">
    <property type="entry name" value="AB HYDROLASE-1 DOMAIN-CONTAINING PROTEIN"/>
    <property type="match status" value="1"/>
</dbReference>
<dbReference type="EMBL" id="RPDH01000002">
    <property type="protein sequence ID" value="RPE08691.1"/>
    <property type="molecule type" value="Genomic_DNA"/>
</dbReference>
<evidence type="ECO:0000313" key="4">
    <source>
        <dbReference type="Proteomes" id="UP000278351"/>
    </source>
</evidence>
<evidence type="ECO:0000256" key="1">
    <source>
        <dbReference type="ARBA" id="ARBA00022801"/>
    </source>
</evidence>
<reference evidence="3 4" key="1">
    <citation type="submission" date="2018-11" db="EMBL/GenBank/DDBJ databases">
        <title>Chitinophaga lutea sp.nov., isolate from arsenic contaminated soil.</title>
        <authorList>
            <person name="Zong Y."/>
        </authorList>
    </citation>
    <scope>NUCLEOTIDE SEQUENCE [LARGE SCALE GENOMIC DNA]</scope>
    <source>
        <strain evidence="3 4">ZY74</strain>
    </source>
</reference>
<sequence>MILAPGSENPDYMTRQILNKSVKVDGIDIFYREAGDPRNPALLLLHGFPTSSIMFKNLMTALADRYYLVAPDFPGFGFSAFPDKSSFAYTFENIAACIDKLTDAIGMRRFSVFLHDYGCPIGLRICVRHPEKIATLIFQNGNTYDEGMGPEWDPYKDYWAHPTPEKKAKLTGFLSEEGVRTQYTSGLPEALLPAVSPELWMIDWDLMKRPGNIEMQWELNCDYASNVRMFPVFQEYFRAHQPPALVIWGRYDVFFAIEEVDCYQRDLPDVETHLVDGGHWALETNFDEVLSLMENFLSANTGR</sequence>
<dbReference type="Pfam" id="PF00561">
    <property type="entry name" value="Abhydrolase_1"/>
    <property type="match status" value="1"/>
</dbReference>
<dbReference type="AlphaFoldDB" id="A0A3N4PUH9"/>
<dbReference type="SUPFAM" id="SSF53474">
    <property type="entry name" value="alpha/beta-Hydrolases"/>
    <property type="match status" value="1"/>
</dbReference>
<dbReference type="GO" id="GO:0004301">
    <property type="term" value="F:epoxide hydrolase activity"/>
    <property type="evidence" value="ECO:0007669"/>
    <property type="project" value="TreeGrafter"/>
</dbReference>
<accession>A0A3N4PUH9</accession>
<dbReference type="PANTHER" id="PTHR42977">
    <property type="entry name" value="HYDROLASE-RELATED"/>
    <property type="match status" value="1"/>
</dbReference>